<reference evidence="2" key="1">
    <citation type="submission" date="2020-02" db="EMBL/GenBank/DDBJ databases">
        <authorList>
            <person name="Meier V. D."/>
        </authorList>
    </citation>
    <scope>NUCLEOTIDE SEQUENCE</scope>
    <source>
        <strain evidence="2">AVDCRST_MAG23</strain>
    </source>
</reference>
<feature type="chain" id="PRO_5027109605" description="SH3b domain-containing protein" evidence="1">
    <location>
        <begin position="24"/>
        <end position="161"/>
    </location>
</feature>
<dbReference type="AlphaFoldDB" id="A0A6J4U1M1"/>
<feature type="signal peptide" evidence="1">
    <location>
        <begin position="1"/>
        <end position="23"/>
    </location>
</feature>
<evidence type="ECO:0000256" key="1">
    <source>
        <dbReference type="SAM" id="SignalP"/>
    </source>
</evidence>
<dbReference type="EMBL" id="CADCWD010000055">
    <property type="protein sequence ID" value="CAA9535887.1"/>
    <property type="molecule type" value="Genomic_DNA"/>
</dbReference>
<dbReference type="Gene3D" id="2.30.30.40">
    <property type="entry name" value="SH3 Domains"/>
    <property type="match status" value="1"/>
</dbReference>
<name>A0A6J4U1M1_9SPHN</name>
<organism evidence="2">
    <name type="scientific">uncultured Sphingosinicella sp</name>
    <dbReference type="NCBI Taxonomy" id="478748"/>
    <lineage>
        <taxon>Bacteria</taxon>
        <taxon>Pseudomonadati</taxon>
        <taxon>Pseudomonadota</taxon>
        <taxon>Alphaproteobacteria</taxon>
        <taxon>Sphingomonadales</taxon>
        <taxon>Sphingosinicellaceae</taxon>
        <taxon>Sphingosinicella</taxon>
        <taxon>environmental samples</taxon>
    </lineage>
</organism>
<sequence>MRKAFGFALVLIVGGLSLPSAEAQEKKKTPYWASISAGEAMMRTGPGKNYPATWLYKRADLPVKVLEVYPSWRKVQDPDGTTGWMLVNLLSDTRTAIVRGNAPAPLHEAAREQSNIRYRAEPGVVGRLSECNADWCRFDVGERGGFIRTTSIWGVNPGESF</sequence>
<evidence type="ECO:0000313" key="2">
    <source>
        <dbReference type="EMBL" id="CAA9535887.1"/>
    </source>
</evidence>
<accession>A0A6J4U1M1</accession>
<dbReference type="Pfam" id="PF06347">
    <property type="entry name" value="SH3_4"/>
    <property type="match status" value="2"/>
</dbReference>
<evidence type="ECO:0008006" key="3">
    <source>
        <dbReference type="Google" id="ProtNLM"/>
    </source>
</evidence>
<gene>
    <name evidence="2" type="ORF">AVDCRST_MAG23-1857</name>
</gene>
<proteinExistence type="predicted"/>
<keyword evidence="1" id="KW-0732">Signal</keyword>
<dbReference type="InterPro" id="IPR010466">
    <property type="entry name" value="DUF1058"/>
</dbReference>
<protein>
    <recommendedName>
        <fullName evidence="3">SH3b domain-containing protein</fullName>
    </recommendedName>
</protein>